<protein>
    <submittedName>
        <fullName evidence="4">Helix-turn-helix domain protein</fullName>
    </submittedName>
</protein>
<reference evidence="4 5" key="1">
    <citation type="submission" date="2011-09" db="EMBL/GenBank/DDBJ databases">
        <title>The draft genome of Paenibacillus lactis 154.</title>
        <authorList>
            <consortium name="US DOE Joint Genome Institute (JGI-PGF)"/>
            <person name="Lucas S."/>
            <person name="Han J."/>
            <person name="Lapidus A."/>
            <person name="Cheng J.-F."/>
            <person name="Goodwin L."/>
            <person name="Pitluck S."/>
            <person name="Peters L."/>
            <person name="Land M.L."/>
            <person name="Hauser L."/>
            <person name="Siebers A."/>
            <person name="Thelen M."/>
            <person name="Hugenholtz P."/>
            <person name="Allgaier M."/>
            <person name="Woyke T.J."/>
        </authorList>
    </citation>
    <scope>NUCLEOTIDE SEQUENCE [LARGE SCALE GENOMIC DNA]</scope>
    <source>
        <strain evidence="4 5">154</strain>
    </source>
</reference>
<dbReference type="InterPro" id="IPR010982">
    <property type="entry name" value="Lambda_DNA-bd_dom_sf"/>
</dbReference>
<accession>G4HNR1</accession>
<sequence>MFLGDNNMATFGQRLREIRNEHNLTQKQFAKMFQLSESAIGMYERDEREPSFKLTNEIADQFNVSTDYLLGRTDNPRPTDYGDDIDPKEIAEFEVFVNNPNHGIFFRDYLSAPEERKKELLQFWRFIREAEKDRKPGDRQGE</sequence>
<dbReference type="SUPFAM" id="SSF47413">
    <property type="entry name" value="lambda repressor-like DNA-binding domains"/>
    <property type="match status" value="1"/>
</dbReference>
<proteinExistence type="predicted"/>
<evidence type="ECO:0000313" key="4">
    <source>
        <dbReference type="EMBL" id="EHB50075.1"/>
    </source>
</evidence>
<dbReference type="PROSITE" id="PS50943">
    <property type="entry name" value="HTH_CROC1"/>
    <property type="match status" value="1"/>
</dbReference>
<evidence type="ECO:0000259" key="3">
    <source>
        <dbReference type="PROSITE" id="PS50943"/>
    </source>
</evidence>
<dbReference type="eggNOG" id="COG1476">
    <property type="taxonomic scope" value="Bacteria"/>
</dbReference>
<dbReference type="EMBL" id="AGIP01000022">
    <property type="protein sequence ID" value="EHB50075.1"/>
    <property type="molecule type" value="Genomic_DNA"/>
</dbReference>
<dbReference type="GO" id="GO:0003677">
    <property type="term" value="F:DNA binding"/>
    <property type="evidence" value="ECO:0007669"/>
    <property type="project" value="UniProtKB-KW"/>
</dbReference>
<dbReference type="PANTHER" id="PTHR46558">
    <property type="entry name" value="TRACRIPTIONAL REGULATORY PROTEIN-RELATED-RELATED"/>
    <property type="match status" value="1"/>
</dbReference>
<dbReference type="InterPro" id="IPR016137">
    <property type="entry name" value="RGS"/>
</dbReference>
<feature type="domain" description="RGS" evidence="2">
    <location>
        <begin position="92"/>
        <end position="142"/>
    </location>
</feature>
<feature type="domain" description="HTH cro/C1-type" evidence="3">
    <location>
        <begin position="15"/>
        <end position="69"/>
    </location>
</feature>
<dbReference type="PANTHER" id="PTHR46558:SF11">
    <property type="entry name" value="HTH-TYPE TRANSCRIPTIONAL REGULATOR XRE"/>
    <property type="match status" value="1"/>
</dbReference>
<dbReference type="Proteomes" id="UP000003891">
    <property type="component" value="Unassembled WGS sequence"/>
</dbReference>
<dbReference type="Pfam" id="PF01381">
    <property type="entry name" value="HTH_3"/>
    <property type="match status" value="1"/>
</dbReference>
<evidence type="ECO:0000259" key="2">
    <source>
        <dbReference type="PROSITE" id="PS50132"/>
    </source>
</evidence>
<name>G4HNR1_9BACL</name>
<gene>
    <name evidence="4" type="ORF">PaelaDRAFT_5622</name>
</gene>
<dbReference type="STRING" id="743719.PaelaDRAFT_5622"/>
<organism evidence="4 5">
    <name type="scientific">Paenibacillus lactis 154</name>
    <dbReference type="NCBI Taxonomy" id="743719"/>
    <lineage>
        <taxon>Bacteria</taxon>
        <taxon>Bacillati</taxon>
        <taxon>Bacillota</taxon>
        <taxon>Bacilli</taxon>
        <taxon>Bacillales</taxon>
        <taxon>Paenibacillaceae</taxon>
        <taxon>Paenibacillus</taxon>
    </lineage>
</organism>
<evidence type="ECO:0000256" key="1">
    <source>
        <dbReference type="ARBA" id="ARBA00023125"/>
    </source>
</evidence>
<dbReference type="AlphaFoldDB" id="G4HNR1"/>
<dbReference type="CDD" id="cd00093">
    <property type="entry name" value="HTH_XRE"/>
    <property type="match status" value="1"/>
</dbReference>
<dbReference type="PROSITE" id="PS50132">
    <property type="entry name" value="RGS"/>
    <property type="match status" value="1"/>
</dbReference>
<evidence type="ECO:0000313" key="5">
    <source>
        <dbReference type="Proteomes" id="UP000003891"/>
    </source>
</evidence>
<dbReference type="Gene3D" id="1.10.260.40">
    <property type="entry name" value="lambda repressor-like DNA-binding domains"/>
    <property type="match status" value="1"/>
</dbReference>
<dbReference type="InterPro" id="IPR001387">
    <property type="entry name" value="Cro/C1-type_HTH"/>
</dbReference>
<keyword evidence="1" id="KW-0238">DNA-binding</keyword>
<dbReference type="SMART" id="SM00530">
    <property type="entry name" value="HTH_XRE"/>
    <property type="match status" value="1"/>
</dbReference>